<dbReference type="EMBL" id="JANEYF010004235">
    <property type="protein sequence ID" value="KAJ8931763.1"/>
    <property type="molecule type" value="Genomic_DNA"/>
</dbReference>
<dbReference type="Proteomes" id="UP001162156">
    <property type="component" value="Unassembled WGS sequence"/>
</dbReference>
<dbReference type="AlphaFoldDB" id="A0AAV8WYF1"/>
<comment type="pathway">
    <text evidence="3">Phospholipid metabolism; phosphatidylethanolamine biosynthesis; phosphatidylethanolamine from ethanolamine: step 1/3.</text>
</comment>
<dbReference type="Gene3D" id="3.90.1200.10">
    <property type="match status" value="1"/>
</dbReference>
<dbReference type="CDD" id="cd05157">
    <property type="entry name" value="ETNK_euk"/>
    <property type="match status" value="1"/>
</dbReference>
<keyword evidence="7" id="KW-1185">Reference proteome</keyword>
<comment type="similarity">
    <text evidence="4">Belongs to the choline/ethanolamine kinase family.</text>
</comment>
<reference evidence="6" key="1">
    <citation type="journal article" date="2023" name="Insect Mol. Biol.">
        <title>Genome sequencing provides insights into the evolution of gene families encoding plant cell wall-degrading enzymes in longhorned beetles.</title>
        <authorList>
            <person name="Shin N.R."/>
            <person name="Okamura Y."/>
            <person name="Kirsch R."/>
            <person name="Pauchet Y."/>
        </authorList>
    </citation>
    <scope>NUCLEOTIDE SEQUENCE</scope>
    <source>
        <strain evidence="6">RBIC_L_NR</strain>
    </source>
</reference>
<proteinExistence type="inferred from homology"/>
<name>A0AAV8WYF1_9CUCU</name>
<evidence type="ECO:0000313" key="7">
    <source>
        <dbReference type="Proteomes" id="UP001162156"/>
    </source>
</evidence>
<dbReference type="PANTHER" id="PTHR22603">
    <property type="entry name" value="CHOLINE/ETHANOALAMINE KINASE"/>
    <property type="match status" value="1"/>
</dbReference>
<dbReference type="SUPFAM" id="SSF56112">
    <property type="entry name" value="Protein kinase-like (PK-like)"/>
    <property type="match status" value="1"/>
</dbReference>
<sequence>MGEKSTCVPHIKLVVDENFIQEGALKILERIRPTWEKDSIKCKLLTDGITNKLVGCKPADAEESETVLVRVYGNKTDLLIDRKAETRNIILLNSVDLAPNLYATFENGLAYRFIPGCTLNESTVRDPNIYKLVATRMAKLHKVRAEGAGQPKAILYHSVVTPKAKIEEEIKQVRNVMEILGSPVVFAHNDLLLGNVIFTESENSVTFIDFEYAAFNYQAFDIGNHFAEFVGLGLDIDYCKYPEKELQLDWLTTYLTEFNGKYPTEMEVENLYVEVNKFVLMSHLFWGLWALIQAEHSYIDFDFMGYAVIRFSEYFAKKEVFLSLRTSS</sequence>
<dbReference type="GO" id="GO:0006646">
    <property type="term" value="P:phosphatidylethanolamine biosynthetic process"/>
    <property type="evidence" value="ECO:0007669"/>
    <property type="project" value="TreeGrafter"/>
</dbReference>
<protein>
    <recommendedName>
        <fullName evidence="5">ethanolamine kinase</fullName>
        <ecNumber evidence="5">2.7.1.82</ecNumber>
    </recommendedName>
</protein>
<evidence type="ECO:0000256" key="5">
    <source>
        <dbReference type="ARBA" id="ARBA00038874"/>
    </source>
</evidence>
<gene>
    <name evidence="6" type="ORF">NQ314_015295</name>
</gene>
<evidence type="ECO:0000313" key="6">
    <source>
        <dbReference type="EMBL" id="KAJ8931763.1"/>
    </source>
</evidence>
<keyword evidence="2" id="KW-1208">Phospholipid metabolism</keyword>
<evidence type="ECO:0000256" key="2">
    <source>
        <dbReference type="ARBA" id="ARBA00023264"/>
    </source>
</evidence>
<accession>A0AAV8WYF1</accession>
<evidence type="ECO:0000256" key="1">
    <source>
        <dbReference type="ARBA" id="ARBA00023209"/>
    </source>
</evidence>
<comment type="caution">
    <text evidence="6">The sequence shown here is derived from an EMBL/GenBank/DDBJ whole genome shotgun (WGS) entry which is preliminary data.</text>
</comment>
<dbReference type="EC" id="2.7.1.82" evidence="5"/>
<keyword evidence="1" id="KW-0594">Phospholipid biosynthesis</keyword>
<dbReference type="InterPro" id="IPR011009">
    <property type="entry name" value="Kinase-like_dom_sf"/>
</dbReference>
<evidence type="ECO:0000256" key="4">
    <source>
        <dbReference type="ARBA" id="ARBA00038211"/>
    </source>
</evidence>
<dbReference type="Pfam" id="PF01633">
    <property type="entry name" value="Choline_kinase"/>
    <property type="match status" value="1"/>
</dbReference>
<evidence type="ECO:0000256" key="3">
    <source>
        <dbReference type="ARBA" id="ARBA00037883"/>
    </source>
</evidence>
<keyword evidence="1" id="KW-0444">Lipid biosynthesis</keyword>
<dbReference type="GO" id="GO:0004305">
    <property type="term" value="F:ethanolamine kinase activity"/>
    <property type="evidence" value="ECO:0007669"/>
    <property type="project" value="UniProtKB-EC"/>
</dbReference>
<organism evidence="6 7">
    <name type="scientific">Rhamnusium bicolor</name>
    <dbReference type="NCBI Taxonomy" id="1586634"/>
    <lineage>
        <taxon>Eukaryota</taxon>
        <taxon>Metazoa</taxon>
        <taxon>Ecdysozoa</taxon>
        <taxon>Arthropoda</taxon>
        <taxon>Hexapoda</taxon>
        <taxon>Insecta</taxon>
        <taxon>Pterygota</taxon>
        <taxon>Neoptera</taxon>
        <taxon>Endopterygota</taxon>
        <taxon>Coleoptera</taxon>
        <taxon>Polyphaga</taxon>
        <taxon>Cucujiformia</taxon>
        <taxon>Chrysomeloidea</taxon>
        <taxon>Cerambycidae</taxon>
        <taxon>Lepturinae</taxon>
        <taxon>Rhagiini</taxon>
        <taxon>Rhamnusium</taxon>
    </lineage>
</organism>
<keyword evidence="1" id="KW-0443">Lipid metabolism</keyword>
<dbReference type="PANTHER" id="PTHR22603:SF66">
    <property type="entry name" value="ETHANOLAMINE KINASE"/>
    <property type="match status" value="1"/>
</dbReference>
<dbReference type="GO" id="GO:0005737">
    <property type="term" value="C:cytoplasm"/>
    <property type="evidence" value="ECO:0007669"/>
    <property type="project" value="TreeGrafter"/>
</dbReference>